<evidence type="ECO:0000313" key="2">
    <source>
        <dbReference type="Proteomes" id="UP001412067"/>
    </source>
</evidence>
<dbReference type="Pfam" id="PF09187">
    <property type="entry name" value="RdDM_RDM1"/>
    <property type="match status" value="1"/>
</dbReference>
<accession>A0ABR2LL54</accession>
<dbReference type="EMBL" id="JBBWWR010000018">
    <property type="protein sequence ID" value="KAK8943547.1"/>
    <property type="molecule type" value="Genomic_DNA"/>
</dbReference>
<comment type="caution">
    <text evidence="1">The sequence shown here is derived from an EMBL/GenBank/DDBJ whole genome shotgun (WGS) entry which is preliminary data.</text>
</comment>
<gene>
    <name evidence="1" type="primary">RDM1</name>
    <name evidence="1" type="ORF">KSP40_PGU006413</name>
</gene>
<proteinExistence type="predicted"/>
<dbReference type="InterPro" id="IPR036319">
    <property type="entry name" value="RDM1_sf"/>
</dbReference>
<name>A0ABR2LL54_9ASPA</name>
<dbReference type="Proteomes" id="UP001412067">
    <property type="component" value="Unassembled WGS sequence"/>
</dbReference>
<dbReference type="InterPro" id="IPR015270">
    <property type="entry name" value="RDM1_plant"/>
</dbReference>
<reference evidence="1 2" key="1">
    <citation type="journal article" date="2022" name="Nat. Plants">
        <title>Genomes of leafy and leafless Platanthera orchids illuminate the evolution of mycoheterotrophy.</title>
        <authorList>
            <person name="Li M.H."/>
            <person name="Liu K.W."/>
            <person name="Li Z."/>
            <person name="Lu H.C."/>
            <person name="Ye Q.L."/>
            <person name="Zhang D."/>
            <person name="Wang J.Y."/>
            <person name="Li Y.F."/>
            <person name="Zhong Z.M."/>
            <person name="Liu X."/>
            <person name="Yu X."/>
            <person name="Liu D.K."/>
            <person name="Tu X.D."/>
            <person name="Liu B."/>
            <person name="Hao Y."/>
            <person name="Liao X.Y."/>
            <person name="Jiang Y.T."/>
            <person name="Sun W.H."/>
            <person name="Chen J."/>
            <person name="Chen Y.Q."/>
            <person name="Ai Y."/>
            <person name="Zhai J.W."/>
            <person name="Wu S.S."/>
            <person name="Zhou Z."/>
            <person name="Hsiao Y.Y."/>
            <person name="Wu W.L."/>
            <person name="Chen Y.Y."/>
            <person name="Lin Y.F."/>
            <person name="Hsu J.L."/>
            <person name="Li C.Y."/>
            <person name="Wang Z.W."/>
            <person name="Zhao X."/>
            <person name="Zhong W.Y."/>
            <person name="Ma X.K."/>
            <person name="Ma L."/>
            <person name="Huang J."/>
            <person name="Chen G.Z."/>
            <person name="Huang M.Z."/>
            <person name="Huang L."/>
            <person name="Peng D.H."/>
            <person name="Luo Y.B."/>
            <person name="Zou S.Q."/>
            <person name="Chen S.P."/>
            <person name="Lan S."/>
            <person name="Tsai W.C."/>
            <person name="Van de Peer Y."/>
            <person name="Liu Z.J."/>
        </authorList>
    </citation>
    <scope>NUCLEOTIDE SEQUENCE [LARGE SCALE GENOMIC DNA]</scope>
    <source>
        <strain evidence="1">Lor288</strain>
    </source>
</reference>
<dbReference type="PANTHER" id="PTHR36366">
    <property type="entry name" value="PROTEIN RDM1"/>
    <property type="match status" value="1"/>
</dbReference>
<evidence type="ECO:0000313" key="1">
    <source>
        <dbReference type="EMBL" id="KAK8943547.1"/>
    </source>
</evidence>
<organism evidence="1 2">
    <name type="scientific">Platanthera guangdongensis</name>
    <dbReference type="NCBI Taxonomy" id="2320717"/>
    <lineage>
        <taxon>Eukaryota</taxon>
        <taxon>Viridiplantae</taxon>
        <taxon>Streptophyta</taxon>
        <taxon>Embryophyta</taxon>
        <taxon>Tracheophyta</taxon>
        <taxon>Spermatophyta</taxon>
        <taxon>Magnoliopsida</taxon>
        <taxon>Liliopsida</taxon>
        <taxon>Asparagales</taxon>
        <taxon>Orchidaceae</taxon>
        <taxon>Orchidoideae</taxon>
        <taxon>Orchideae</taxon>
        <taxon>Orchidinae</taxon>
        <taxon>Platanthera</taxon>
    </lineage>
</organism>
<keyword evidence="2" id="KW-1185">Reference proteome</keyword>
<dbReference type="SUPFAM" id="SSF109920">
    <property type="entry name" value="Hypothetical protein At3g22680"/>
    <property type="match status" value="1"/>
</dbReference>
<dbReference type="PANTHER" id="PTHR36366:SF1">
    <property type="entry name" value="PROTEIN RDM1"/>
    <property type="match status" value="1"/>
</dbReference>
<sequence>MSYLAVRRRKQRRLFGEEIPSFSGAGQFFGKKEIGSGTLIQTARMYQDYMKRIPIPTFSGSVVTFTSWQGLAESLKHLYKQPLHFLTNILVEQWDGQRFGSDDEHQPLDSVVHPLKAQTLIWLAEELHRLTSSPHHLAKLWASDPMYHSHIDPFLSY</sequence>
<dbReference type="Gene3D" id="1.20.120.690">
    <property type="entry name" value="RDM1 protein domain"/>
    <property type="match status" value="1"/>
</dbReference>
<protein>
    <submittedName>
        <fullName evidence="1">Protein RDM1</fullName>
    </submittedName>
</protein>